<feature type="signal peptide" evidence="1">
    <location>
        <begin position="1"/>
        <end position="24"/>
    </location>
</feature>
<organism evidence="2 3">
    <name type="scientific">Kineococcus mangrovi</name>
    <dbReference type="NCBI Taxonomy" id="1660183"/>
    <lineage>
        <taxon>Bacteria</taxon>
        <taxon>Bacillati</taxon>
        <taxon>Actinomycetota</taxon>
        <taxon>Actinomycetes</taxon>
        <taxon>Kineosporiales</taxon>
        <taxon>Kineosporiaceae</taxon>
        <taxon>Kineococcus</taxon>
    </lineage>
</organism>
<comment type="caution">
    <text evidence="2">The sequence shown here is derived from an EMBL/GenBank/DDBJ whole genome shotgun (WGS) entry which is preliminary data.</text>
</comment>
<dbReference type="CDD" id="cd13585">
    <property type="entry name" value="PBP2_TMBP_like"/>
    <property type="match status" value="1"/>
</dbReference>
<dbReference type="SUPFAM" id="SSF53850">
    <property type="entry name" value="Periplasmic binding protein-like II"/>
    <property type="match status" value="1"/>
</dbReference>
<evidence type="ECO:0000256" key="1">
    <source>
        <dbReference type="SAM" id="SignalP"/>
    </source>
</evidence>
<dbReference type="InterPro" id="IPR006059">
    <property type="entry name" value="SBP"/>
</dbReference>
<proteinExistence type="predicted"/>
<dbReference type="Proteomes" id="UP001566476">
    <property type="component" value="Unassembled WGS sequence"/>
</dbReference>
<dbReference type="Pfam" id="PF01547">
    <property type="entry name" value="SBP_bac_1"/>
    <property type="match status" value="1"/>
</dbReference>
<keyword evidence="3" id="KW-1185">Reference proteome</keyword>
<dbReference type="PANTHER" id="PTHR43649">
    <property type="entry name" value="ARABINOSE-BINDING PROTEIN-RELATED"/>
    <property type="match status" value="1"/>
</dbReference>
<name>A0ABV4I9T1_9ACTN</name>
<dbReference type="EMBL" id="JBGGTQ010000009">
    <property type="protein sequence ID" value="MEZ0493977.1"/>
    <property type="molecule type" value="Genomic_DNA"/>
</dbReference>
<dbReference type="PROSITE" id="PS51257">
    <property type="entry name" value="PROKAR_LIPOPROTEIN"/>
    <property type="match status" value="1"/>
</dbReference>
<dbReference type="Gene3D" id="3.40.190.10">
    <property type="entry name" value="Periplasmic binding protein-like II"/>
    <property type="match status" value="1"/>
</dbReference>
<gene>
    <name evidence="2" type="ORF">AB2L28_17210</name>
</gene>
<accession>A0ABV4I9T1</accession>
<keyword evidence="1" id="KW-0732">Signal</keyword>
<protein>
    <submittedName>
        <fullName evidence="2">Sugar ABC transporter substrate-binding protein</fullName>
    </submittedName>
</protein>
<dbReference type="RefSeq" id="WP_370720218.1">
    <property type="nucleotide sequence ID" value="NZ_JBGGTQ010000009.1"/>
</dbReference>
<reference evidence="2 3" key="1">
    <citation type="submission" date="2024-07" db="EMBL/GenBank/DDBJ databases">
        <authorList>
            <person name="Thanompreechachai J."/>
            <person name="Duangmal K."/>
        </authorList>
    </citation>
    <scope>NUCLEOTIDE SEQUENCE [LARGE SCALE GENOMIC DNA]</scope>
    <source>
        <strain evidence="2 3">TBRC 1896</strain>
    </source>
</reference>
<sequence>MQRRTFTRAALATTVAGLGLGAAACSDDDSGAGGGGTTLTYWASNQGTSLQDDVDTLTPELQKFEDETGIHVDLEVISWDNLLDRILSATVSGQGPDVLNIGNTWSASLQATGAFLAFEDDQYDAIGGQDKFLESSLQSTGAPGQPPASVPLYGLAYGLFYNRQAFADAGISEPPATWDDLVRVATTLTDPAANRWGMTVAGASYTENAHFAFIFGRQNGAEFFDDDGNPVFDDAANVAGLQQYLELMSTHRVVSPSAAEHPTTNDMIADFTSGNAAMFMGQNNSEATILANGMTTEQYGVVPIPVLQPLPDGGQEITSHVAGINISVFGASSNTDGALQFIEFLTSPEEQVILNQQFGSLPVVAEAADDEAFQTPNLQVFTEVLAETAAPLPMIPNESQFETTVGQAMRDLFGRIATGQTVGDADVAGALRQAQQQMAGI</sequence>
<feature type="chain" id="PRO_5047026660" evidence="1">
    <location>
        <begin position="25"/>
        <end position="441"/>
    </location>
</feature>
<evidence type="ECO:0000313" key="2">
    <source>
        <dbReference type="EMBL" id="MEZ0493977.1"/>
    </source>
</evidence>
<dbReference type="InterPro" id="IPR050490">
    <property type="entry name" value="Bact_solute-bd_prot1"/>
</dbReference>
<evidence type="ECO:0000313" key="3">
    <source>
        <dbReference type="Proteomes" id="UP001566476"/>
    </source>
</evidence>
<dbReference type="PANTHER" id="PTHR43649:SF12">
    <property type="entry name" value="DIACETYLCHITOBIOSE BINDING PROTEIN DASA"/>
    <property type="match status" value="1"/>
</dbReference>